<evidence type="ECO:0000313" key="4">
    <source>
        <dbReference type="Proteomes" id="UP001567572"/>
    </source>
</evidence>
<dbReference type="PANTHER" id="PTHR43794">
    <property type="entry name" value="AMINOHYDROLASE SSNA-RELATED"/>
    <property type="match status" value="1"/>
</dbReference>
<evidence type="ECO:0000256" key="1">
    <source>
        <dbReference type="ARBA" id="ARBA00022801"/>
    </source>
</evidence>
<dbReference type="InterPro" id="IPR006680">
    <property type="entry name" value="Amidohydro-rel"/>
</dbReference>
<protein>
    <submittedName>
        <fullName evidence="3">Chlorohydrolase family protein</fullName>
    </submittedName>
</protein>
<dbReference type="NCBIfam" id="NF004801">
    <property type="entry name" value="PRK06151.1"/>
    <property type="match status" value="1"/>
</dbReference>
<feature type="domain" description="Amidohydrolase-related" evidence="2">
    <location>
        <begin position="56"/>
        <end position="439"/>
    </location>
</feature>
<evidence type="ECO:0000259" key="2">
    <source>
        <dbReference type="Pfam" id="PF01979"/>
    </source>
</evidence>
<dbReference type="GO" id="GO:0016787">
    <property type="term" value="F:hydrolase activity"/>
    <property type="evidence" value="ECO:0007669"/>
    <property type="project" value="UniProtKB-KW"/>
</dbReference>
<organism evidence="3 4">
    <name type="scientific">Halorubrum miltondacostae</name>
    <dbReference type="NCBI Taxonomy" id="3076378"/>
    <lineage>
        <taxon>Archaea</taxon>
        <taxon>Methanobacteriati</taxon>
        <taxon>Methanobacteriota</taxon>
        <taxon>Stenosarchaea group</taxon>
        <taxon>Halobacteria</taxon>
        <taxon>Halobacteriales</taxon>
        <taxon>Haloferacaceae</taxon>
        <taxon>Halorubrum</taxon>
    </lineage>
</organism>
<dbReference type="SUPFAM" id="SSF51338">
    <property type="entry name" value="Composite domain of metallo-dependent hydrolases"/>
    <property type="match status" value="2"/>
</dbReference>
<dbReference type="Proteomes" id="UP001567572">
    <property type="component" value="Unassembled WGS sequence"/>
</dbReference>
<dbReference type="InterPro" id="IPR032466">
    <property type="entry name" value="Metal_Hydrolase"/>
</dbReference>
<accession>A0ABD5MA09</accession>
<proteinExistence type="predicted"/>
<evidence type="ECO:0000313" key="3">
    <source>
        <dbReference type="EMBL" id="MEZ3165165.1"/>
    </source>
</evidence>
<reference evidence="3 4" key="1">
    <citation type="submission" date="2024-06" db="EMBL/GenBank/DDBJ databases">
        <title>Halorubrum miltondacostae sp. nov., a potential PHA producer isolated from an inland solar saltern in Rio Maior, Portugal.</title>
        <authorList>
            <person name="Albuquerque L."/>
            <person name="Viver T."/>
            <person name="Barroso C."/>
            <person name="Claudino R."/>
            <person name="Galvan M."/>
            <person name="Simoes G."/>
            <person name="Lobo Da Cunha A."/>
            <person name="Egas C."/>
        </authorList>
    </citation>
    <scope>NUCLEOTIDE SEQUENCE [LARGE SCALE GENOMIC DNA]</scope>
    <source>
        <strain evidence="3 4">RMP-11</strain>
    </source>
</reference>
<name>A0ABD5MA09_9EURY</name>
<dbReference type="RefSeq" id="WP_371163207.1">
    <property type="nucleotide sequence ID" value="NZ_JBEDNX010000003.1"/>
</dbReference>
<sequence length="497" mass="55699">MRTSIDGAWVIGFDEDMENHVVYEDGVVVFEDDEIVYVGDDYDGKTDRAFSGEYLIIPGLVNMHAHLDAANGPFQYDRELDWDMYGVRPAEWVTDPDEHPAFTAGDIEAWARHSMAVLLLTGTTTFADLTSCVFKRWDSPVYEPQIYAETAGELGLRAYLSHRFRSAFPYAEGDGEVELLWDEERAERGFERALRFADQYHETYDDRIRTMLFPYTLDTVSEDLLRRTKEAADDRGIQVRIHTAQSRSEVERLQDSHGMTPIEYLDSLGYLDDNVCLTHCMYPDGQWQDDGVPDPNDETLARIGEAGNTVIYCPLVYRFHGGVMNSFSRYREHGINMALGTDTFPQNIVEEMRWAALGTKLVTKDPTAGSTREVFDAVTLGGAQAVGRSDIGRLAPGAKADVVVADVSGIHVRPSHDPLVSLVHYLTPADIEHVFVDGDHLVQGGSIPGVDEQAVLADAQRVHEKMGRIFTEWVGEDDPGDVFPSAYPVDPDFDRSR</sequence>
<gene>
    <name evidence="3" type="ORF">ABNG04_15055</name>
</gene>
<dbReference type="PANTHER" id="PTHR43794:SF11">
    <property type="entry name" value="AMIDOHYDROLASE-RELATED DOMAIN-CONTAINING PROTEIN"/>
    <property type="match status" value="1"/>
</dbReference>
<dbReference type="Gene3D" id="3.20.20.140">
    <property type="entry name" value="Metal-dependent hydrolases"/>
    <property type="match status" value="1"/>
</dbReference>
<dbReference type="AlphaFoldDB" id="A0ABD5MA09"/>
<dbReference type="SUPFAM" id="SSF51556">
    <property type="entry name" value="Metallo-dependent hydrolases"/>
    <property type="match status" value="1"/>
</dbReference>
<dbReference type="Gene3D" id="2.30.40.10">
    <property type="entry name" value="Urease, subunit C, domain 1"/>
    <property type="match status" value="1"/>
</dbReference>
<dbReference type="Pfam" id="PF01979">
    <property type="entry name" value="Amidohydro_1"/>
    <property type="match status" value="1"/>
</dbReference>
<dbReference type="EMBL" id="JBEDNY010000006">
    <property type="protein sequence ID" value="MEZ3165165.1"/>
    <property type="molecule type" value="Genomic_DNA"/>
</dbReference>
<comment type="caution">
    <text evidence="3">The sequence shown here is derived from an EMBL/GenBank/DDBJ whole genome shotgun (WGS) entry which is preliminary data.</text>
</comment>
<keyword evidence="4" id="KW-1185">Reference proteome</keyword>
<dbReference type="InterPro" id="IPR050287">
    <property type="entry name" value="MTA/SAH_deaminase"/>
</dbReference>
<keyword evidence="1" id="KW-0378">Hydrolase</keyword>
<dbReference type="InterPro" id="IPR011059">
    <property type="entry name" value="Metal-dep_hydrolase_composite"/>
</dbReference>